<dbReference type="CDD" id="cd15016">
    <property type="entry name" value="7tm_TAS2R1"/>
    <property type="match status" value="1"/>
</dbReference>
<proteinExistence type="inferred from homology"/>
<keyword evidence="9 13" id="KW-0675">Receptor</keyword>
<feature type="transmembrane region" description="Helical" evidence="14">
    <location>
        <begin position="6"/>
        <end position="34"/>
    </location>
</feature>
<accession>H0W8Y8</accession>
<evidence type="ECO:0000256" key="3">
    <source>
        <dbReference type="ARBA" id="ARBA00022480"/>
    </source>
</evidence>
<dbReference type="PANTHER" id="PTHR11394">
    <property type="entry name" value="TASTE RECEPTOR TYPE 2"/>
    <property type="match status" value="1"/>
</dbReference>
<dbReference type="AlphaFoldDB" id="H0W8Y8"/>
<evidence type="ECO:0000256" key="10">
    <source>
        <dbReference type="ARBA" id="ARBA00023180"/>
    </source>
</evidence>
<organism evidence="15 16">
    <name type="scientific">Cavia porcellus</name>
    <name type="common">Guinea pig</name>
    <dbReference type="NCBI Taxonomy" id="10141"/>
    <lineage>
        <taxon>Eukaryota</taxon>
        <taxon>Metazoa</taxon>
        <taxon>Chordata</taxon>
        <taxon>Craniata</taxon>
        <taxon>Vertebrata</taxon>
        <taxon>Euteleostomi</taxon>
        <taxon>Mammalia</taxon>
        <taxon>Eutheria</taxon>
        <taxon>Euarchontoglires</taxon>
        <taxon>Glires</taxon>
        <taxon>Rodentia</taxon>
        <taxon>Hystricomorpha</taxon>
        <taxon>Caviidae</taxon>
        <taxon>Cavia</taxon>
    </lineage>
</organism>
<dbReference type="Pfam" id="PF05296">
    <property type="entry name" value="TAS2R"/>
    <property type="match status" value="1"/>
</dbReference>
<feature type="transmembrane region" description="Helical" evidence="14">
    <location>
        <begin position="221"/>
        <end position="240"/>
    </location>
</feature>
<keyword evidence="7 13" id="KW-0297">G-protein coupled receptor</keyword>
<reference evidence="15" key="3">
    <citation type="submission" date="2025-09" db="UniProtKB">
        <authorList>
            <consortium name="Ensembl"/>
        </authorList>
    </citation>
    <scope>IDENTIFICATION</scope>
    <source>
        <strain evidence="15">2N</strain>
    </source>
</reference>
<dbReference type="Ensembl" id="ENSCPOT00000009512.3">
    <property type="protein sequence ID" value="ENSCPOP00000019446.2"/>
    <property type="gene ID" value="ENSCPOG00000009427.4"/>
</dbReference>
<reference evidence="15" key="2">
    <citation type="submission" date="2025-08" db="UniProtKB">
        <authorList>
            <consortium name="Ensembl"/>
        </authorList>
    </citation>
    <scope>IDENTIFICATION</scope>
    <source>
        <strain evidence="15">2N</strain>
    </source>
</reference>
<comment type="similarity">
    <text evidence="2 12">Belongs to the G-protein coupled receptor T2R family.</text>
</comment>
<name>H0W8Y8_CAVPO</name>
<dbReference type="SUPFAM" id="SSF81321">
    <property type="entry name" value="Family A G protein-coupled receptor-like"/>
    <property type="match status" value="1"/>
</dbReference>
<comment type="subcellular location">
    <subcellularLocation>
        <location evidence="1 13">Membrane</location>
        <topology evidence="1 13">Multi-pass membrane protein</topology>
    </subcellularLocation>
</comment>
<keyword evidence="5 13" id="KW-0812">Transmembrane</keyword>
<evidence type="ECO:0000256" key="1">
    <source>
        <dbReference type="ARBA" id="ARBA00004141"/>
    </source>
</evidence>
<dbReference type="GO" id="GO:0016020">
    <property type="term" value="C:membrane"/>
    <property type="evidence" value="ECO:0007669"/>
    <property type="project" value="UniProtKB-SubCell"/>
</dbReference>
<dbReference type="HOGENOM" id="CLU_072337_3_0_1"/>
<evidence type="ECO:0000256" key="5">
    <source>
        <dbReference type="ARBA" id="ARBA00022692"/>
    </source>
</evidence>
<dbReference type="GO" id="GO:0033038">
    <property type="term" value="F:bitter taste receptor activity"/>
    <property type="evidence" value="ECO:0007669"/>
    <property type="project" value="InterPro"/>
</dbReference>
<evidence type="ECO:0000256" key="11">
    <source>
        <dbReference type="ARBA" id="ARBA00023224"/>
    </source>
</evidence>
<dbReference type="VEuPathDB" id="HostDB:ENSCPOG00000009427"/>
<feature type="transmembrane region" description="Helical" evidence="14">
    <location>
        <begin position="178"/>
        <end position="200"/>
    </location>
</feature>
<evidence type="ECO:0000313" key="16">
    <source>
        <dbReference type="Proteomes" id="UP000005447"/>
    </source>
</evidence>
<keyword evidence="16" id="KW-1185">Reference proteome</keyword>
<keyword evidence="4 13" id="KW-0716">Sensory transduction</keyword>
<evidence type="ECO:0000256" key="8">
    <source>
        <dbReference type="ARBA" id="ARBA00023136"/>
    </source>
</evidence>
<keyword evidence="6 14" id="KW-1133">Transmembrane helix</keyword>
<dbReference type="PANTHER" id="PTHR11394:SF149">
    <property type="entry name" value="TASTE RECEPTOR TYPE 2 MEMBER 1"/>
    <property type="match status" value="1"/>
</dbReference>
<dbReference type="GeneTree" id="ENSGT01150000286961"/>
<dbReference type="InParanoid" id="H0W8Y8"/>
<feature type="transmembrane region" description="Helical" evidence="14">
    <location>
        <begin position="252"/>
        <end position="277"/>
    </location>
</feature>
<dbReference type="InterPro" id="IPR007960">
    <property type="entry name" value="TAS2R"/>
</dbReference>
<evidence type="ECO:0000256" key="6">
    <source>
        <dbReference type="ARBA" id="ARBA00022989"/>
    </source>
</evidence>
<feature type="transmembrane region" description="Helical" evidence="14">
    <location>
        <begin position="93"/>
        <end position="118"/>
    </location>
</feature>
<keyword evidence="8 13" id="KW-0472">Membrane</keyword>
<keyword evidence="11 13" id="KW-0807">Transducer</keyword>
<dbReference type="STRING" id="10141.ENSCPOP00000019446"/>
<sequence>MVTHHFIIHFIIAVTQFLTGVLANGLIMVVNMVDFVKRRQMAPLDLLLSCLATSRICVQLTFFLEHLVLLSFINESVFHKAYVVFMFVNDWGLWMATWLGVFYCAKIATIPHTLFFWLKRRISRLVPWLILGSTLYVSVTTGIQIKYTWNVTQNLLVKFFSRNTTEVTEIYIMSRSLFLIHLTVPLIIFLIAVLLLTYSLGRHIQKLRTMAVGTRDPCGPFIALLSILSFLILYFSYYVVNILNSFEVLRYGSFLFVFCTLLTGSYPSVHSVILILGNAKLKQNAKKFLLCGQQWLPRCVIQRAAPLPIPGSSPSLRYPILGRASVPELNIAPRGKEH</sequence>
<dbReference type="Proteomes" id="UP000005447">
    <property type="component" value="Unassembled WGS sequence"/>
</dbReference>
<dbReference type="FunCoup" id="H0W8Y8">
    <property type="interactions" value="130"/>
</dbReference>
<dbReference type="EMBL" id="AAKN02042701">
    <property type="status" value="NOT_ANNOTATED_CDS"/>
    <property type="molecule type" value="Genomic_DNA"/>
</dbReference>
<evidence type="ECO:0000256" key="2">
    <source>
        <dbReference type="ARBA" id="ARBA00007376"/>
    </source>
</evidence>
<evidence type="ECO:0000256" key="14">
    <source>
        <dbReference type="SAM" id="Phobius"/>
    </source>
</evidence>
<dbReference type="eggNOG" id="ENOG502S2SI">
    <property type="taxonomic scope" value="Eukaryota"/>
</dbReference>
<dbReference type="Gene3D" id="1.20.1070.10">
    <property type="entry name" value="Rhodopsin 7-helix transmembrane proteins"/>
    <property type="match status" value="1"/>
</dbReference>
<evidence type="ECO:0000256" key="4">
    <source>
        <dbReference type="ARBA" id="ARBA00022606"/>
    </source>
</evidence>
<evidence type="ECO:0000256" key="12">
    <source>
        <dbReference type="RuleBase" id="RU004423"/>
    </source>
</evidence>
<keyword evidence="3 13" id="KW-0919">Taste</keyword>
<evidence type="ECO:0000256" key="7">
    <source>
        <dbReference type="ARBA" id="ARBA00023040"/>
    </source>
</evidence>
<dbReference type="GO" id="GO:0004930">
    <property type="term" value="F:G protein-coupled receptor activity"/>
    <property type="evidence" value="ECO:0007669"/>
    <property type="project" value="UniProtKB-KW"/>
</dbReference>
<evidence type="ECO:0000256" key="9">
    <source>
        <dbReference type="ARBA" id="ARBA00023170"/>
    </source>
</evidence>
<dbReference type="OMA" id="KQRKMIP"/>
<evidence type="ECO:0000313" key="15">
    <source>
        <dbReference type="Ensembl" id="ENSCPOP00000019446.2"/>
    </source>
</evidence>
<dbReference type="FunFam" id="1.20.1070.10:FF:000055">
    <property type="entry name" value="Taste receptor type 2"/>
    <property type="match status" value="1"/>
</dbReference>
<keyword evidence="10" id="KW-0325">Glycoprotein</keyword>
<dbReference type="EMBL" id="AAKN02042700">
    <property type="status" value="NOT_ANNOTATED_CDS"/>
    <property type="molecule type" value="Genomic_DNA"/>
</dbReference>
<feature type="transmembrane region" description="Helical" evidence="14">
    <location>
        <begin position="125"/>
        <end position="145"/>
    </location>
</feature>
<protein>
    <recommendedName>
        <fullName evidence="13">Taste receptor type 2</fullName>
    </recommendedName>
</protein>
<reference evidence="16" key="1">
    <citation type="journal article" date="2011" name="Nature">
        <title>A high-resolution map of human evolutionary constraint using 29 mammals.</title>
        <authorList>
            <person name="Lindblad-Toh K."/>
            <person name="Garber M."/>
            <person name="Zuk O."/>
            <person name="Lin M.F."/>
            <person name="Parker B.J."/>
            <person name="Washietl S."/>
            <person name="Kheradpour P."/>
            <person name="Ernst J."/>
            <person name="Jordan G."/>
            <person name="Mauceli E."/>
            <person name="Ward L.D."/>
            <person name="Lowe C.B."/>
            <person name="Holloway A.K."/>
            <person name="Clamp M."/>
            <person name="Gnerre S."/>
            <person name="Alfoldi J."/>
            <person name="Beal K."/>
            <person name="Chang J."/>
            <person name="Clawson H."/>
            <person name="Cuff J."/>
            <person name="Di Palma F."/>
            <person name="Fitzgerald S."/>
            <person name="Flicek P."/>
            <person name="Guttman M."/>
            <person name="Hubisz M.J."/>
            <person name="Jaffe D.B."/>
            <person name="Jungreis I."/>
            <person name="Kent W.J."/>
            <person name="Kostka D."/>
            <person name="Lara M."/>
            <person name="Martins A.L."/>
            <person name="Massingham T."/>
            <person name="Moltke I."/>
            <person name="Raney B.J."/>
            <person name="Rasmussen M.D."/>
            <person name="Robinson J."/>
            <person name="Stark A."/>
            <person name="Vilella A.J."/>
            <person name="Wen J."/>
            <person name="Xie X."/>
            <person name="Zody M.C."/>
            <person name="Baldwin J."/>
            <person name="Bloom T."/>
            <person name="Chin C.W."/>
            <person name="Heiman D."/>
            <person name="Nicol R."/>
            <person name="Nusbaum C."/>
            <person name="Young S."/>
            <person name="Wilkinson J."/>
            <person name="Worley K.C."/>
            <person name="Kovar C.L."/>
            <person name="Muzny D.M."/>
            <person name="Gibbs R.A."/>
            <person name="Cree A."/>
            <person name="Dihn H.H."/>
            <person name="Fowler G."/>
            <person name="Jhangiani S."/>
            <person name="Joshi V."/>
            <person name="Lee S."/>
            <person name="Lewis L.R."/>
            <person name="Nazareth L.V."/>
            <person name="Okwuonu G."/>
            <person name="Santibanez J."/>
            <person name="Warren W.C."/>
            <person name="Mardis E.R."/>
            <person name="Weinstock G.M."/>
            <person name="Wilson R.K."/>
            <person name="Delehaunty K."/>
            <person name="Dooling D."/>
            <person name="Fronik C."/>
            <person name="Fulton L."/>
            <person name="Fulton B."/>
            <person name="Graves T."/>
            <person name="Minx P."/>
            <person name="Sodergren E."/>
            <person name="Birney E."/>
            <person name="Margulies E.H."/>
            <person name="Herrero J."/>
            <person name="Green E.D."/>
            <person name="Haussler D."/>
            <person name="Siepel A."/>
            <person name="Goldman N."/>
            <person name="Pollard K.S."/>
            <person name="Pedersen J.S."/>
            <person name="Lander E.S."/>
            <person name="Kellis M."/>
        </authorList>
    </citation>
    <scope>NUCLEOTIDE SEQUENCE [LARGE SCALE GENOMIC DNA]</scope>
    <source>
        <strain evidence="16">2N</strain>
    </source>
</reference>
<evidence type="ECO:0000256" key="13">
    <source>
        <dbReference type="RuleBase" id="RU004424"/>
    </source>
</evidence>